<keyword evidence="4" id="KW-1185">Reference proteome</keyword>
<evidence type="ECO:0000256" key="1">
    <source>
        <dbReference type="SAM" id="Coils"/>
    </source>
</evidence>
<dbReference type="Pfam" id="PF00226">
    <property type="entry name" value="DnaJ"/>
    <property type="match status" value="1"/>
</dbReference>
<reference evidence="3 4" key="1">
    <citation type="submission" date="2012-05" db="EMBL/GenBank/DDBJ databases">
        <title>Recombination and specialization in a pathogen metapopulation.</title>
        <authorList>
            <person name="Gardiner A."/>
            <person name="Kemen E."/>
            <person name="Schultz-Larsen T."/>
            <person name="MacLean D."/>
            <person name="Van Oosterhout C."/>
            <person name="Jones J.D.G."/>
        </authorList>
    </citation>
    <scope>NUCLEOTIDE SEQUENCE [LARGE SCALE GENOMIC DNA]</scope>
    <source>
        <strain evidence="3 4">Ac Nc2</strain>
    </source>
</reference>
<dbReference type="SUPFAM" id="SSF46565">
    <property type="entry name" value="Chaperone J-domain"/>
    <property type="match status" value="1"/>
</dbReference>
<feature type="domain" description="J" evidence="2">
    <location>
        <begin position="12"/>
        <end position="77"/>
    </location>
</feature>
<dbReference type="PANTHER" id="PTHR44272">
    <property type="entry name" value="DNAJ DOMAIN (PROKARYOTIC HEAT SHOCK PROTEIN)"/>
    <property type="match status" value="1"/>
</dbReference>
<dbReference type="CDD" id="cd06257">
    <property type="entry name" value="DnaJ"/>
    <property type="match status" value="1"/>
</dbReference>
<dbReference type="SMART" id="SM00271">
    <property type="entry name" value="DnaJ"/>
    <property type="match status" value="1"/>
</dbReference>
<protein>
    <recommendedName>
        <fullName evidence="2">J domain-containing protein</fullName>
    </recommendedName>
</protein>
<dbReference type="InParanoid" id="A0A024G3N7"/>
<dbReference type="InterPro" id="IPR052812">
    <property type="entry name" value="Plant_DnaJ_domain"/>
</dbReference>
<accession>A0A024G3N7</accession>
<name>A0A024G3N7_9STRA</name>
<comment type="caution">
    <text evidence="3">The sequence shown here is derived from an EMBL/GenBank/DDBJ whole genome shotgun (WGS) entry which is preliminary data.</text>
</comment>
<evidence type="ECO:0000313" key="4">
    <source>
        <dbReference type="Proteomes" id="UP000053237"/>
    </source>
</evidence>
<organism evidence="3 4">
    <name type="scientific">Albugo candida</name>
    <dbReference type="NCBI Taxonomy" id="65357"/>
    <lineage>
        <taxon>Eukaryota</taxon>
        <taxon>Sar</taxon>
        <taxon>Stramenopiles</taxon>
        <taxon>Oomycota</taxon>
        <taxon>Peronosporomycetes</taxon>
        <taxon>Albuginales</taxon>
        <taxon>Albuginaceae</taxon>
        <taxon>Albugo</taxon>
    </lineage>
</organism>
<dbReference type="InterPro" id="IPR001623">
    <property type="entry name" value="DnaJ_domain"/>
</dbReference>
<dbReference type="PANTHER" id="PTHR44272:SF3">
    <property type="entry name" value="J DOMAIN-CONTAINING PROTEIN"/>
    <property type="match status" value="1"/>
</dbReference>
<dbReference type="InterPro" id="IPR036869">
    <property type="entry name" value="J_dom_sf"/>
</dbReference>
<dbReference type="PROSITE" id="PS50076">
    <property type="entry name" value="DNAJ_2"/>
    <property type="match status" value="1"/>
</dbReference>
<sequence length="403" mass="45169">MSETKSDAYSLDFYKVLGVEKAASELDIKTAYRKAALKYHPDRNGGSEEAAEQFKRVATAYGVLGDPNKRRQYDLSAESGKMVEYESVDVESMGGIGRVVGALFSKIGLSIPTQISQSVLSAARDLCDPRSTCTSKSNVVELAIGIEKNSKVDKQDAHFYRIRVDKAGESLVLVCRSLVKSKFKLVLFDSSGGVRMVEESVVKSKCTAADMYFTSQVEFMDLTETWPSQHLTNSRSELPELFTKLSTYEVRQTAALERGSHLFCVYGDNWLSAVKYSVKCLHMNTSSSALDEIIETELNLLRIKEELNTLEKEYTLAKKAYERVQAQAEEKMVNTATLLKKREQAYDDFLSACVANDNPITRTDNLDHSHHFFHRRRSITLDVDTNATGARSVFYGLSSRLKK</sequence>
<proteinExistence type="predicted"/>
<keyword evidence="1" id="KW-0175">Coiled coil</keyword>
<dbReference type="EMBL" id="CAIX01000019">
    <property type="protein sequence ID" value="CCI41453.1"/>
    <property type="molecule type" value="Genomic_DNA"/>
</dbReference>
<gene>
    <name evidence="3" type="ORF">BN9_022370</name>
</gene>
<dbReference type="Proteomes" id="UP000053237">
    <property type="component" value="Unassembled WGS sequence"/>
</dbReference>
<evidence type="ECO:0000313" key="3">
    <source>
        <dbReference type="EMBL" id="CCI41453.1"/>
    </source>
</evidence>
<evidence type="ECO:0000259" key="2">
    <source>
        <dbReference type="PROSITE" id="PS50076"/>
    </source>
</evidence>
<dbReference type="PRINTS" id="PR00625">
    <property type="entry name" value="JDOMAIN"/>
</dbReference>
<dbReference type="Gene3D" id="1.10.287.110">
    <property type="entry name" value="DnaJ domain"/>
    <property type="match status" value="1"/>
</dbReference>
<dbReference type="OrthoDB" id="10250354at2759"/>
<dbReference type="STRING" id="65357.A0A024G3N7"/>
<feature type="coiled-coil region" evidence="1">
    <location>
        <begin position="293"/>
        <end position="327"/>
    </location>
</feature>
<dbReference type="AlphaFoldDB" id="A0A024G3N7"/>